<reference evidence="11" key="2">
    <citation type="submission" date="2016-11" db="EMBL/GenBank/DDBJ databases">
        <authorList>
            <person name="Varghese N."/>
            <person name="Submissions S."/>
        </authorList>
    </citation>
    <scope>NUCLEOTIDE SEQUENCE [LARGE SCALE GENOMIC DNA]</scope>
    <source>
        <strain evidence="11">DSM 19859</strain>
    </source>
</reference>
<comment type="subcellular location">
    <subcellularLocation>
        <location evidence="1">Cell membrane</location>
        <topology evidence="1">Multi-pass membrane protein</topology>
    </subcellularLocation>
</comment>
<dbReference type="InterPro" id="IPR004254">
    <property type="entry name" value="AdipoR/HlyIII-related"/>
</dbReference>
<proteinExistence type="inferred from homology"/>
<evidence type="ECO:0000256" key="2">
    <source>
        <dbReference type="ARBA" id="ARBA00008488"/>
    </source>
</evidence>
<evidence type="ECO:0000313" key="9">
    <source>
        <dbReference type="EMBL" id="RXG26694.1"/>
    </source>
</evidence>
<feature type="transmembrane region" description="Helical" evidence="8">
    <location>
        <begin position="104"/>
        <end position="123"/>
    </location>
</feature>
<protein>
    <submittedName>
        <fullName evidence="9 10">Hemolysin III</fullName>
    </submittedName>
</protein>
<dbReference type="EMBL" id="QOVN01000013">
    <property type="protein sequence ID" value="RXG26694.1"/>
    <property type="molecule type" value="Genomic_DNA"/>
</dbReference>
<evidence type="ECO:0000256" key="1">
    <source>
        <dbReference type="ARBA" id="ARBA00004651"/>
    </source>
</evidence>
<feature type="binding site" evidence="7">
    <location>
        <position position="189"/>
    </location>
    <ligand>
        <name>Zn(2+)</name>
        <dbReference type="ChEBI" id="CHEBI:29105"/>
    </ligand>
</feature>
<dbReference type="Pfam" id="PF03006">
    <property type="entry name" value="HlyIII"/>
    <property type="match status" value="1"/>
</dbReference>
<dbReference type="GO" id="GO:0140911">
    <property type="term" value="F:pore-forming activity"/>
    <property type="evidence" value="ECO:0007669"/>
    <property type="project" value="InterPro"/>
</dbReference>
<dbReference type="GO" id="GO:0046872">
    <property type="term" value="F:metal ion binding"/>
    <property type="evidence" value="ECO:0007669"/>
    <property type="project" value="UniProtKB-KW"/>
</dbReference>
<dbReference type="OrthoDB" id="9813689at2"/>
<accession>A0A1M5ZSD8</accession>
<dbReference type="AlphaFoldDB" id="A0A1M5ZSD8"/>
<feature type="transmembrane region" description="Helical" evidence="8">
    <location>
        <begin position="45"/>
        <end position="65"/>
    </location>
</feature>
<reference evidence="9 12" key="3">
    <citation type="submission" date="2018-07" db="EMBL/GenBank/DDBJ databases">
        <title>Leeuwenhoekiella genomics.</title>
        <authorList>
            <person name="Tahon G."/>
            <person name="Willems A."/>
        </authorList>
    </citation>
    <scope>NUCLEOTIDE SEQUENCE [LARGE SCALE GENOMIC DNA]</scope>
    <source>
        <strain evidence="9 12">LMG 24856</strain>
    </source>
</reference>
<dbReference type="GO" id="GO:0005886">
    <property type="term" value="C:plasma membrane"/>
    <property type="evidence" value="ECO:0007669"/>
    <property type="project" value="UniProtKB-SubCell"/>
</dbReference>
<feature type="transmembrane region" description="Helical" evidence="8">
    <location>
        <begin position="185"/>
        <end position="205"/>
    </location>
</feature>
<keyword evidence="4 8" id="KW-0812">Transmembrane</keyword>
<evidence type="ECO:0000256" key="8">
    <source>
        <dbReference type="SAM" id="Phobius"/>
    </source>
</evidence>
<feature type="transmembrane region" description="Helical" evidence="8">
    <location>
        <begin position="130"/>
        <end position="147"/>
    </location>
</feature>
<dbReference type="EMBL" id="FQXT01000010">
    <property type="protein sequence ID" value="SHI27078.1"/>
    <property type="molecule type" value="Genomic_DNA"/>
</dbReference>
<keyword evidence="12" id="KW-1185">Reference proteome</keyword>
<evidence type="ECO:0000256" key="3">
    <source>
        <dbReference type="ARBA" id="ARBA00022475"/>
    </source>
</evidence>
<dbReference type="NCBIfam" id="TIGR01065">
    <property type="entry name" value="hlyIII"/>
    <property type="match status" value="1"/>
</dbReference>
<evidence type="ECO:0000256" key="6">
    <source>
        <dbReference type="ARBA" id="ARBA00023136"/>
    </source>
</evidence>
<feature type="binding site" evidence="7">
    <location>
        <position position="63"/>
    </location>
    <ligand>
        <name>Zn(2+)</name>
        <dbReference type="ChEBI" id="CHEBI:29105"/>
    </ligand>
</feature>
<organism evidence="10 11">
    <name type="scientific">Leeuwenhoekiella palythoae</name>
    <dbReference type="NCBI Taxonomy" id="573501"/>
    <lineage>
        <taxon>Bacteria</taxon>
        <taxon>Pseudomonadati</taxon>
        <taxon>Bacteroidota</taxon>
        <taxon>Flavobacteriia</taxon>
        <taxon>Flavobacteriales</taxon>
        <taxon>Flavobacteriaceae</taxon>
        <taxon>Leeuwenhoekiella</taxon>
    </lineage>
</organism>
<keyword evidence="3" id="KW-1003">Cell membrane</keyword>
<name>A0A1M5ZSD8_9FLAO</name>
<keyword evidence="6 8" id="KW-0472">Membrane</keyword>
<evidence type="ECO:0000256" key="4">
    <source>
        <dbReference type="ARBA" id="ARBA00022692"/>
    </source>
</evidence>
<dbReference type="InterPro" id="IPR005744">
    <property type="entry name" value="Hy-lIII"/>
</dbReference>
<evidence type="ECO:0000313" key="11">
    <source>
        <dbReference type="Proteomes" id="UP000184240"/>
    </source>
</evidence>
<feature type="transmembrane region" description="Helical" evidence="8">
    <location>
        <begin position="12"/>
        <end position="33"/>
    </location>
</feature>
<evidence type="ECO:0000313" key="12">
    <source>
        <dbReference type="Proteomes" id="UP000290037"/>
    </source>
</evidence>
<dbReference type="PANTHER" id="PTHR20855">
    <property type="entry name" value="ADIPOR/PROGESTIN RECEPTOR-RELATED"/>
    <property type="match status" value="1"/>
</dbReference>
<dbReference type="RefSeq" id="WP_072985195.1">
    <property type="nucleotide sequence ID" value="NZ_FQXT01000010.1"/>
</dbReference>
<feature type="binding site" evidence="7">
    <location>
        <position position="185"/>
    </location>
    <ligand>
        <name>Zn(2+)</name>
        <dbReference type="ChEBI" id="CHEBI:29105"/>
    </ligand>
</feature>
<feature type="transmembrane region" description="Helical" evidence="8">
    <location>
        <begin position="77"/>
        <end position="98"/>
    </location>
</feature>
<keyword evidence="5 8" id="KW-1133">Transmembrane helix</keyword>
<reference evidence="10" key="1">
    <citation type="submission" date="2016-11" db="EMBL/GenBank/DDBJ databases">
        <authorList>
            <person name="Jaros S."/>
            <person name="Januszkiewicz K."/>
            <person name="Wedrychowicz H."/>
        </authorList>
    </citation>
    <scope>NUCLEOTIDE SEQUENCE [LARGE SCALE GENOMIC DNA]</scope>
    <source>
        <strain evidence="10">DSM 19859</strain>
    </source>
</reference>
<dbReference type="PANTHER" id="PTHR20855:SF3">
    <property type="entry name" value="LD03007P"/>
    <property type="match status" value="1"/>
</dbReference>
<evidence type="ECO:0000313" key="10">
    <source>
        <dbReference type="EMBL" id="SHI27078.1"/>
    </source>
</evidence>
<feature type="transmembrane region" description="Helical" evidence="8">
    <location>
        <begin position="159"/>
        <end position="178"/>
    </location>
</feature>
<evidence type="ECO:0000256" key="5">
    <source>
        <dbReference type="ARBA" id="ARBA00022989"/>
    </source>
</evidence>
<dbReference type="Proteomes" id="UP000184240">
    <property type="component" value="Unassembled WGS sequence"/>
</dbReference>
<dbReference type="Proteomes" id="UP000290037">
    <property type="component" value="Unassembled WGS sequence"/>
</dbReference>
<evidence type="ECO:0000256" key="7">
    <source>
        <dbReference type="PIRSR" id="PIRSR604254-1"/>
    </source>
</evidence>
<gene>
    <name evidence="9" type="ORF">DSM01_3366</name>
    <name evidence="10" type="ORF">SAMN04487999_3433</name>
</gene>
<keyword evidence="7" id="KW-0479">Metal-binding</keyword>
<keyword evidence="7" id="KW-0862">Zinc</keyword>
<sequence>MNTDWKEEEFWNALSHGLGIMLGFLGIGLLLYYDTSKSNYSTLSILFYGCSIVMLYSASTLYHLISHTSWKHILRKIDHISIYFLIAGTYTPVALIALESSTGWLIFWTVWGIALVGTVLKIFFTGRFEVLSLLLYLLMGWLIVFDWNNLLAVSSDTGINLLMLGGAFYTVGIVFYAVRKIPFNHLIWHFFVLAGSICHFLFILIDVI</sequence>
<dbReference type="STRING" id="573501.SAMN04487999_3433"/>
<comment type="similarity">
    <text evidence="2">Belongs to the UPF0073 (Hly-III) family.</text>
</comment>